<feature type="compositionally biased region" description="Basic and acidic residues" evidence="6">
    <location>
        <begin position="625"/>
        <end position="650"/>
    </location>
</feature>
<feature type="compositionally biased region" description="Basic and acidic residues" evidence="6">
    <location>
        <begin position="430"/>
        <end position="440"/>
    </location>
</feature>
<feature type="region of interest" description="Disordered" evidence="6">
    <location>
        <begin position="31"/>
        <end position="50"/>
    </location>
</feature>
<feature type="region of interest" description="Disordered" evidence="6">
    <location>
        <begin position="549"/>
        <end position="608"/>
    </location>
</feature>
<reference evidence="8" key="1">
    <citation type="submission" date="2023-07" db="EMBL/GenBank/DDBJ databases">
        <authorList>
            <person name="Stuckert A."/>
        </authorList>
    </citation>
    <scope>NUCLEOTIDE SEQUENCE</scope>
</reference>
<dbReference type="SMART" id="SM00980">
    <property type="entry name" value="THAP"/>
    <property type="match status" value="1"/>
</dbReference>
<feature type="compositionally biased region" description="Basic and acidic residues" evidence="6">
    <location>
        <begin position="112"/>
        <end position="127"/>
    </location>
</feature>
<evidence type="ECO:0000256" key="2">
    <source>
        <dbReference type="ARBA" id="ARBA00022771"/>
    </source>
</evidence>
<evidence type="ECO:0000256" key="4">
    <source>
        <dbReference type="ARBA" id="ARBA00023125"/>
    </source>
</evidence>
<keyword evidence="1" id="KW-0479">Metal-binding</keyword>
<dbReference type="Gene3D" id="6.20.210.20">
    <property type="entry name" value="THAP domain"/>
    <property type="match status" value="1"/>
</dbReference>
<feature type="region of interest" description="Disordered" evidence="6">
    <location>
        <begin position="284"/>
        <end position="535"/>
    </location>
</feature>
<dbReference type="Pfam" id="PF05485">
    <property type="entry name" value="THAP"/>
    <property type="match status" value="1"/>
</dbReference>
<dbReference type="EMBL" id="CAUEEQ010036240">
    <property type="protein sequence ID" value="CAJ0953123.1"/>
    <property type="molecule type" value="Genomic_DNA"/>
</dbReference>
<feature type="compositionally biased region" description="Basic and acidic residues" evidence="6">
    <location>
        <begin position="549"/>
        <end position="572"/>
    </location>
</feature>
<evidence type="ECO:0000259" key="7">
    <source>
        <dbReference type="PROSITE" id="PS50950"/>
    </source>
</evidence>
<protein>
    <recommendedName>
        <fullName evidence="7">THAP-type domain-containing protein</fullName>
    </recommendedName>
</protein>
<accession>A0ABN9M0W1</accession>
<feature type="region of interest" description="Disordered" evidence="6">
    <location>
        <begin position="108"/>
        <end position="127"/>
    </location>
</feature>
<organism evidence="8 9">
    <name type="scientific">Ranitomeya imitator</name>
    <name type="common">mimic poison frog</name>
    <dbReference type="NCBI Taxonomy" id="111125"/>
    <lineage>
        <taxon>Eukaryota</taxon>
        <taxon>Metazoa</taxon>
        <taxon>Chordata</taxon>
        <taxon>Craniata</taxon>
        <taxon>Vertebrata</taxon>
        <taxon>Euteleostomi</taxon>
        <taxon>Amphibia</taxon>
        <taxon>Batrachia</taxon>
        <taxon>Anura</taxon>
        <taxon>Neobatrachia</taxon>
        <taxon>Hyloidea</taxon>
        <taxon>Dendrobatidae</taxon>
        <taxon>Dendrobatinae</taxon>
        <taxon>Ranitomeya</taxon>
    </lineage>
</organism>
<feature type="compositionally biased region" description="Basic and acidic residues" evidence="6">
    <location>
        <begin position="776"/>
        <end position="785"/>
    </location>
</feature>
<feature type="non-terminal residue" evidence="8">
    <location>
        <position position="1001"/>
    </location>
</feature>
<dbReference type="InterPro" id="IPR006612">
    <property type="entry name" value="THAP_Znf"/>
</dbReference>
<dbReference type="Pfam" id="PF12017">
    <property type="entry name" value="Tnp_P_element"/>
    <property type="match status" value="1"/>
</dbReference>
<feature type="region of interest" description="Disordered" evidence="6">
    <location>
        <begin position="776"/>
        <end position="804"/>
    </location>
</feature>
<evidence type="ECO:0000256" key="5">
    <source>
        <dbReference type="PROSITE-ProRule" id="PRU00309"/>
    </source>
</evidence>
<feature type="compositionally biased region" description="Basic and acidic residues" evidence="6">
    <location>
        <begin position="284"/>
        <end position="310"/>
    </location>
</feature>
<feature type="region of interest" description="Disordered" evidence="6">
    <location>
        <begin position="625"/>
        <end position="756"/>
    </location>
</feature>
<feature type="compositionally biased region" description="Basic and acidic residues" evidence="6">
    <location>
        <begin position="500"/>
        <end position="535"/>
    </location>
</feature>
<feature type="compositionally biased region" description="Acidic residues" evidence="6">
    <location>
        <begin position="398"/>
        <end position="409"/>
    </location>
</feature>
<evidence type="ECO:0000313" key="8">
    <source>
        <dbReference type="EMBL" id="CAJ0953123.1"/>
    </source>
</evidence>
<sequence>MWEQLRAPPCTKSAIRECQELCRKRGKQLNPTLKMGTTQDGNQGKHRVTKRGPALSYPMFTLVTSEDIAGSYRRRRTLEDAEEEDAEEEEAAAILGETERQVRQLRVGARGRRTEEQPRDTEDTRGRHGREMTVCAIFGCKNRRHKGCGKHFFRFPMKDPERLIKWIEAVQRDNWKPSIHSKVCSDHFTERDYMIRPGAAFPYLRIDAVPTPLQPDQRTKKTKKRKYTKKAESETVEAIEIKTEDVEQEISSEYGDSYRMDTDTQTSAQVEETQIVVEMRVVKSEDESQDEEHGAVEKQGEEHRAAEMQGKKHGAVEGQGEEHEDVEMQSEEHGAVEKQGKEHGAVEKQGKEHEDVEMQSEEHGAVEMQGEEHGAVEKQGEEHRAAEMQGKKHGAEEGQGEEHEDVEMQSEEHGAVEMQGSENGAAEAQGEVHEAVEMQGKKLGAAEAQGEEHGAVEMQGEEHGVAEAQGEEHEAVEMKGEEHRAVEMQGKKLGAAEAQGEEHGAAEAQGEDHGAAEVHSKEHGAAEVQVADHRAAEGEHWAVEAQVKEHRAAEVQGEEHGAVEVQGEDQRVAETQGKEQGVAEMQVEKHRAGGGKEHGAAEAQGEEHGVVEAQGEEHGVVEAQGEEHGAAEVQGEEHRSTKAQDEEHGAAEAQQVEVQDIEQVVDSQHGKQMAKAQGKQPVESQAMEVQGEEETGDMHMGKAQRKQIMDVHTQGEKKVTEEQEGKHVGETRTKRRKEEIQDKEQVLVSPEKESVEGTEYEMLDVEGQGEKMNIEGQERPAECKRARTKQPARKPTVNGQGRKQRVGALAGSRLPDLTIVVNQTDRNFPSRPPCENAADYIPVDHSYYTAIIDKENEVPAPVTDPKVVKLRKKIKTLQKQVLRQGVKIKSLKKTLVNLQKNNMMERDAEQVVAEHCSGLTRVLFTQQLKNGCRRHSVTQYCSLMKEFALSLYCASPKAYKFCRLFLCLPHPVSLRNWKAAIDGNNGLSAEGSPSDNPASGA</sequence>
<evidence type="ECO:0000313" key="9">
    <source>
        <dbReference type="Proteomes" id="UP001176940"/>
    </source>
</evidence>
<dbReference type="InterPro" id="IPR052224">
    <property type="entry name" value="THAP_domain_protein"/>
</dbReference>
<feature type="compositionally biased region" description="Basic and acidic residues" evidence="6">
    <location>
        <begin position="586"/>
        <end position="608"/>
    </location>
</feature>
<dbReference type="InterPro" id="IPR038441">
    <property type="entry name" value="THAP_Znf_sf"/>
</dbReference>
<dbReference type="SUPFAM" id="SSF57716">
    <property type="entry name" value="Glucocorticoid receptor-like (DNA-binding domain)"/>
    <property type="match status" value="1"/>
</dbReference>
<evidence type="ECO:0000256" key="6">
    <source>
        <dbReference type="SAM" id="MobiDB-lite"/>
    </source>
</evidence>
<feature type="domain" description="THAP-type" evidence="7">
    <location>
        <begin position="132"/>
        <end position="213"/>
    </location>
</feature>
<keyword evidence="4 5" id="KW-0238">DNA-binding</keyword>
<feature type="compositionally biased region" description="Polar residues" evidence="6">
    <location>
        <begin position="31"/>
        <end position="42"/>
    </location>
</feature>
<gene>
    <name evidence="8" type="ORF">RIMI_LOCUS14187983</name>
</gene>
<feature type="compositionally biased region" description="Basic and acidic residues" evidence="6">
    <location>
        <begin position="707"/>
        <end position="755"/>
    </location>
</feature>
<keyword evidence="2 5" id="KW-0863">Zinc-finger</keyword>
<keyword evidence="3" id="KW-0862">Zinc</keyword>
<proteinExistence type="predicted"/>
<dbReference type="InterPro" id="IPR021896">
    <property type="entry name" value="THAP9-like_HTH"/>
</dbReference>
<dbReference type="PANTHER" id="PTHR46927:SF2">
    <property type="entry name" value="THAP DOMAIN-CONTAINING PROTEIN 8"/>
    <property type="match status" value="1"/>
</dbReference>
<feature type="compositionally biased region" description="Low complexity" evidence="6">
    <location>
        <begin position="651"/>
        <end position="666"/>
    </location>
</feature>
<dbReference type="PROSITE" id="PS50950">
    <property type="entry name" value="ZF_THAP"/>
    <property type="match status" value="1"/>
</dbReference>
<dbReference type="PANTHER" id="PTHR46927">
    <property type="entry name" value="AGAP005574-PA"/>
    <property type="match status" value="1"/>
</dbReference>
<name>A0ABN9M0W1_9NEOB</name>
<feature type="compositionally biased region" description="Basic and acidic residues" evidence="6">
    <location>
        <begin position="330"/>
        <end position="396"/>
    </location>
</feature>
<dbReference type="Proteomes" id="UP001176940">
    <property type="component" value="Unassembled WGS sequence"/>
</dbReference>
<evidence type="ECO:0000256" key="1">
    <source>
        <dbReference type="ARBA" id="ARBA00022723"/>
    </source>
</evidence>
<dbReference type="SMART" id="SM00692">
    <property type="entry name" value="DM3"/>
    <property type="match status" value="1"/>
</dbReference>
<feature type="compositionally biased region" description="Basic and acidic residues" evidence="6">
    <location>
        <begin position="450"/>
        <end position="490"/>
    </location>
</feature>
<evidence type="ECO:0000256" key="3">
    <source>
        <dbReference type="ARBA" id="ARBA00022833"/>
    </source>
</evidence>
<comment type="caution">
    <text evidence="8">The sequence shown here is derived from an EMBL/GenBank/DDBJ whole genome shotgun (WGS) entry which is preliminary data.</text>
</comment>
<keyword evidence="9" id="KW-1185">Reference proteome</keyword>